<evidence type="ECO:0000313" key="2">
    <source>
        <dbReference type="EMBL" id="RMB59185.1"/>
    </source>
</evidence>
<gene>
    <name evidence="2" type="ORF">EAX61_09000</name>
</gene>
<evidence type="ECO:0000313" key="3">
    <source>
        <dbReference type="Proteomes" id="UP000281985"/>
    </source>
</evidence>
<evidence type="ECO:0000256" key="1">
    <source>
        <dbReference type="SAM" id="Phobius"/>
    </source>
</evidence>
<dbReference type="RefSeq" id="WP_121917353.1">
    <property type="nucleotide sequence ID" value="NZ_REFV01000007.1"/>
</dbReference>
<dbReference type="InterPro" id="IPR007404">
    <property type="entry name" value="YdjM-like"/>
</dbReference>
<organism evidence="2 3">
    <name type="scientific">Dokdonia sinensis</name>
    <dbReference type="NCBI Taxonomy" id="2479847"/>
    <lineage>
        <taxon>Bacteria</taxon>
        <taxon>Pseudomonadati</taxon>
        <taxon>Bacteroidota</taxon>
        <taxon>Flavobacteriia</taxon>
        <taxon>Flavobacteriales</taxon>
        <taxon>Flavobacteriaceae</taxon>
        <taxon>Dokdonia</taxon>
    </lineage>
</organism>
<feature type="transmembrane region" description="Helical" evidence="1">
    <location>
        <begin position="58"/>
        <end position="78"/>
    </location>
</feature>
<accession>A0A3M0G338</accession>
<keyword evidence="1" id="KW-0472">Membrane</keyword>
<keyword evidence="2" id="KW-0378">Hydrolase</keyword>
<dbReference type="Proteomes" id="UP000281985">
    <property type="component" value="Unassembled WGS sequence"/>
</dbReference>
<dbReference type="PANTHER" id="PTHR40031:SF1">
    <property type="entry name" value="MEMBRANE-BOUND METAL-DEPENDENT HYDROLASE"/>
    <property type="match status" value="1"/>
</dbReference>
<dbReference type="OrthoDB" id="9781927at2"/>
<proteinExistence type="predicted"/>
<protein>
    <submittedName>
        <fullName evidence="2">Metal-dependent hydrolase</fullName>
    </submittedName>
</protein>
<dbReference type="PANTHER" id="PTHR40031">
    <property type="entry name" value="HYPOTHETICAL MEMBRANE SPANNING PROTEIN"/>
    <property type="match status" value="1"/>
</dbReference>
<reference evidence="2 3" key="1">
    <citation type="submission" date="2018-10" db="EMBL/GenBank/DDBJ databases">
        <title>Dokdonia luteus sp. nov., isolated from sea water.</title>
        <authorList>
            <person name="Zhou L.Y."/>
            <person name="Du Z.J."/>
        </authorList>
    </citation>
    <scope>NUCLEOTIDE SEQUENCE [LARGE SCALE GENOMIC DNA]</scope>
    <source>
        <strain evidence="2 3">SH27</strain>
    </source>
</reference>
<keyword evidence="1" id="KW-0812">Transmembrane</keyword>
<keyword evidence="1" id="KW-1133">Transmembrane helix</keyword>
<keyword evidence="3" id="KW-1185">Reference proteome</keyword>
<feature type="transmembrane region" description="Helical" evidence="1">
    <location>
        <begin position="128"/>
        <end position="147"/>
    </location>
</feature>
<dbReference type="Pfam" id="PF04307">
    <property type="entry name" value="YdjM"/>
    <property type="match status" value="1"/>
</dbReference>
<name>A0A3M0G338_9FLAO</name>
<dbReference type="InterPro" id="IPR053170">
    <property type="entry name" value="Transcription_regulator"/>
</dbReference>
<sequence length="333" mass="37954">MDSLTQIVLGAAVGEAVLGKKIGNRAMLWGAIAGTIPDLDVIARYLTDTITATEMHRGFSHSIVFSILMAPILGWLVHQIKKRPDVGWKGWSWLFFWGLFTHPLLDAFTTWGTQLFWPFETRLAFNNIFVIDPLYTLPFLTCVIIAMTRRRGTLSRKRINNLGIYLSTGYLAITLLLKWVAHTKITEALENQNIAYTQISTRPAPMNTVLWNANVDAGDNYLIGDYSLFDSEPVSFKAYPKNRKASEKLASRDEVKRLINISEGWYILEKEDGTWIYNDLRFGLIPIDPENPQFVFRYKLTEENGTIIATEDRPETENMDAVLGTLWERIKGN</sequence>
<feature type="transmembrane region" description="Helical" evidence="1">
    <location>
        <begin position="90"/>
        <end position="108"/>
    </location>
</feature>
<feature type="transmembrane region" description="Helical" evidence="1">
    <location>
        <begin position="159"/>
        <end position="181"/>
    </location>
</feature>
<dbReference type="GO" id="GO:0016787">
    <property type="term" value="F:hydrolase activity"/>
    <property type="evidence" value="ECO:0007669"/>
    <property type="project" value="UniProtKB-KW"/>
</dbReference>
<dbReference type="EMBL" id="REFV01000007">
    <property type="protein sequence ID" value="RMB59185.1"/>
    <property type="molecule type" value="Genomic_DNA"/>
</dbReference>
<dbReference type="AlphaFoldDB" id="A0A3M0G338"/>
<comment type="caution">
    <text evidence="2">The sequence shown here is derived from an EMBL/GenBank/DDBJ whole genome shotgun (WGS) entry which is preliminary data.</text>
</comment>